<keyword evidence="4" id="KW-0665">Pyrimidine biosynthesis</keyword>
<evidence type="ECO:0000313" key="6">
    <source>
        <dbReference type="Proteomes" id="UP000325313"/>
    </source>
</evidence>
<sequence length="152" mass="17000">MSSTIDSIDIHCPFDAHLHLRQPGQLLELVVTQITTGGIQSAHVMPNTVPPITRLEIAVSYRQDIRQAKSSGVTGVKSYTRGVITNSTECVESYEIYYPDFEAMKEENLILNLHGEVPCSETGVTCVWNAESKFLPKLLEIRCRSPKLRIII</sequence>
<keyword evidence="2" id="KW-0378">Hydrolase</keyword>
<dbReference type="PANTHER" id="PTHR43137">
    <property type="entry name" value="DIHYDROOROTASE"/>
    <property type="match status" value="1"/>
</dbReference>
<dbReference type="Gene3D" id="3.20.20.140">
    <property type="entry name" value="Metal-dependent hydrolases"/>
    <property type="match status" value="1"/>
</dbReference>
<name>A0A5B0PI16_PUCGR</name>
<dbReference type="InterPro" id="IPR004721">
    <property type="entry name" value="DHOdimr"/>
</dbReference>
<organism evidence="5 6">
    <name type="scientific">Puccinia graminis f. sp. tritici</name>
    <dbReference type="NCBI Taxonomy" id="56615"/>
    <lineage>
        <taxon>Eukaryota</taxon>
        <taxon>Fungi</taxon>
        <taxon>Dikarya</taxon>
        <taxon>Basidiomycota</taxon>
        <taxon>Pucciniomycotina</taxon>
        <taxon>Pucciniomycetes</taxon>
        <taxon>Pucciniales</taxon>
        <taxon>Pucciniaceae</taxon>
        <taxon>Puccinia</taxon>
    </lineage>
</organism>
<comment type="caution">
    <text evidence="5">The sequence shown here is derived from an EMBL/GenBank/DDBJ whole genome shotgun (WGS) entry which is preliminary data.</text>
</comment>
<dbReference type="InterPro" id="IPR032466">
    <property type="entry name" value="Metal_Hydrolase"/>
</dbReference>
<protein>
    <submittedName>
        <fullName evidence="5">Uncharacterized protein</fullName>
    </submittedName>
</protein>
<dbReference type="UniPathway" id="UPA00070">
    <property type="reaction ID" value="UER00117"/>
</dbReference>
<dbReference type="GO" id="GO:0046872">
    <property type="term" value="F:metal ion binding"/>
    <property type="evidence" value="ECO:0007669"/>
    <property type="project" value="UniProtKB-KW"/>
</dbReference>
<evidence type="ECO:0000256" key="3">
    <source>
        <dbReference type="ARBA" id="ARBA00022833"/>
    </source>
</evidence>
<dbReference type="EMBL" id="VDEP01000339">
    <property type="protein sequence ID" value="KAA1100643.1"/>
    <property type="molecule type" value="Genomic_DNA"/>
</dbReference>
<gene>
    <name evidence="5" type="ORF">PGTUg99_007392</name>
</gene>
<dbReference type="PANTHER" id="PTHR43137:SF1">
    <property type="entry name" value="DIHYDROOROTASE"/>
    <property type="match status" value="1"/>
</dbReference>
<dbReference type="GO" id="GO:0006207">
    <property type="term" value="P:'de novo' pyrimidine nucleobase biosynthetic process"/>
    <property type="evidence" value="ECO:0007669"/>
    <property type="project" value="TreeGrafter"/>
</dbReference>
<reference evidence="5 6" key="1">
    <citation type="submission" date="2019-05" db="EMBL/GenBank/DDBJ databases">
        <title>Emergence of the Ug99 lineage of the wheat stem rust pathogen through somatic hybridization.</title>
        <authorList>
            <person name="Li F."/>
            <person name="Upadhyaya N.M."/>
            <person name="Sperschneider J."/>
            <person name="Matny O."/>
            <person name="Nguyen-Phuc H."/>
            <person name="Mago R."/>
            <person name="Raley C."/>
            <person name="Miller M.E."/>
            <person name="Silverstein K.A.T."/>
            <person name="Henningsen E."/>
            <person name="Hirsch C.D."/>
            <person name="Visser B."/>
            <person name="Pretorius Z.A."/>
            <person name="Steffenson B.J."/>
            <person name="Schwessinger B."/>
            <person name="Dodds P.N."/>
            <person name="Figueroa M."/>
        </authorList>
    </citation>
    <scope>NUCLEOTIDE SEQUENCE [LARGE SCALE GENOMIC DNA]</scope>
    <source>
        <strain evidence="5 6">Ug99</strain>
    </source>
</reference>
<evidence type="ECO:0000256" key="1">
    <source>
        <dbReference type="ARBA" id="ARBA00022723"/>
    </source>
</evidence>
<keyword evidence="3" id="KW-0862">Zinc</keyword>
<dbReference type="GO" id="GO:0004151">
    <property type="term" value="F:dihydroorotase activity"/>
    <property type="evidence" value="ECO:0007669"/>
    <property type="project" value="InterPro"/>
</dbReference>
<accession>A0A5B0PI16</accession>
<dbReference type="SUPFAM" id="SSF51556">
    <property type="entry name" value="Metallo-dependent hydrolases"/>
    <property type="match status" value="1"/>
</dbReference>
<dbReference type="AlphaFoldDB" id="A0A5B0PI16"/>
<evidence type="ECO:0000256" key="4">
    <source>
        <dbReference type="ARBA" id="ARBA00022975"/>
    </source>
</evidence>
<dbReference type="GO" id="GO:0005737">
    <property type="term" value="C:cytoplasm"/>
    <property type="evidence" value="ECO:0007669"/>
    <property type="project" value="TreeGrafter"/>
</dbReference>
<dbReference type="Proteomes" id="UP000325313">
    <property type="component" value="Unassembled WGS sequence"/>
</dbReference>
<proteinExistence type="predicted"/>
<evidence type="ECO:0000256" key="2">
    <source>
        <dbReference type="ARBA" id="ARBA00022801"/>
    </source>
</evidence>
<evidence type="ECO:0000313" key="5">
    <source>
        <dbReference type="EMBL" id="KAA1100643.1"/>
    </source>
</evidence>
<dbReference type="GO" id="GO:0044205">
    <property type="term" value="P:'de novo' UMP biosynthetic process"/>
    <property type="evidence" value="ECO:0007669"/>
    <property type="project" value="UniProtKB-UniPathway"/>
</dbReference>
<dbReference type="InterPro" id="IPR002195">
    <property type="entry name" value="Dihydroorotase_CS"/>
</dbReference>
<keyword evidence="1" id="KW-0479">Metal-binding</keyword>
<dbReference type="PROSITE" id="PS00482">
    <property type="entry name" value="DIHYDROOROTASE_1"/>
    <property type="match status" value="1"/>
</dbReference>